<sequence length="97" mass="10237">MAEYIDKNATVGILEAMSRSTDCECIKKRLEKAAKRVSAIPASDVAPVGHGLWAPVNKIDPISGYRCSKCRCIVGFDLTPYCPGCGAKMDGGGDAEG</sequence>
<proteinExistence type="predicted"/>
<dbReference type="EMBL" id="BK015728">
    <property type="protein sequence ID" value="DAE22168.1"/>
    <property type="molecule type" value="Genomic_DNA"/>
</dbReference>
<evidence type="ECO:0000313" key="1">
    <source>
        <dbReference type="EMBL" id="DAE22168.1"/>
    </source>
</evidence>
<name>A0A8S5QSV1_9CAUD</name>
<accession>A0A8S5QSV1</accession>
<protein>
    <submittedName>
        <fullName evidence="1">Uncharacterized protein</fullName>
    </submittedName>
</protein>
<reference evidence="1" key="1">
    <citation type="journal article" date="2021" name="Proc. Natl. Acad. Sci. U.S.A.">
        <title>A Catalog of Tens of Thousands of Viruses from Human Metagenomes Reveals Hidden Associations with Chronic Diseases.</title>
        <authorList>
            <person name="Tisza M.J."/>
            <person name="Buck C.B."/>
        </authorList>
    </citation>
    <scope>NUCLEOTIDE SEQUENCE</scope>
    <source>
        <strain evidence="1">CtLsx2</strain>
    </source>
</reference>
<organism evidence="1">
    <name type="scientific">Siphoviridae sp. ctLsx2</name>
    <dbReference type="NCBI Taxonomy" id="2826254"/>
    <lineage>
        <taxon>Viruses</taxon>
        <taxon>Duplodnaviria</taxon>
        <taxon>Heunggongvirae</taxon>
        <taxon>Uroviricota</taxon>
        <taxon>Caudoviricetes</taxon>
    </lineage>
</organism>